<proteinExistence type="predicted"/>
<comment type="caution">
    <text evidence="1">The sequence shown here is derived from an EMBL/GenBank/DDBJ whole genome shotgun (WGS) entry which is preliminary data.</text>
</comment>
<accession>A0A4Y2IVH7</accession>
<gene>
    <name evidence="1" type="ORF">AVEN_245601_1</name>
</gene>
<dbReference type="AlphaFoldDB" id="A0A4Y2IVH7"/>
<name>A0A4Y2IVH7_ARAVE</name>
<dbReference type="EMBL" id="BGPR01002911">
    <property type="protein sequence ID" value="GBM80896.1"/>
    <property type="molecule type" value="Genomic_DNA"/>
</dbReference>
<dbReference type="Proteomes" id="UP000499080">
    <property type="component" value="Unassembled WGS sequence"/>
</dbReference>
<evidence type="ECO:0000313" key="1">
    <source>
        <dbReference type="EMBL" id="GBM80896.1"/>
    </source>
</evidence>
<organism evidence="1 2">
    <name type="scientific">Araneus ventricosus</name>
    <name type="common">Orbweaver spider</name>
    <name type="synonym">Epeira ventricosa</name>
    <dbReference type="NCBI Taxonomy" id="182803"/>
    <lineage>
        <taxon>Eukaryota</taxon>
        <taxon>Metazoa</taxon>
        <taxon>Ecdysozoa</taxon>
        <taxon>Arthropoda</taxon>
        <taxon>Chelicerata</taxon>
        <taxon>Arachnida</taxon>
        <taxon>Araneae</taxon>
        <taxon>Araneomorphae</taxon>
        <taxon>Entelegynae</taxon>
        <taxon>Araneoidea</taxon>
        <taxon>Araneidae</taxon>
        <taxon>Araneus</taxon>
    </lineage>
</organism>
<sequence length="80" mass="8756">MAGTSYGAKAAFFSQSPEEGLKVFLHSLWRKKWDSTEGLLAVPLFDVSGHATVTRKDVNWPPEIEGNFIYTAPNISLATG</sequence>
<evidence type="ECO:0000313" key="2">
    <source>
        <dbReference type="Proteomes" id="UP000499080"/>
    </source>
</evidence>
<reference evidence="1 2" key="1">
    <citation type="journal article" date="2019" name="Sci. Rep.">
        <title>Orb-weaving spider Araneus ventricosus genome elucidates the spidroin gene catalogue.</title>
        <authorList>
            <person name="Kono N."/>
            <person name="Nakamura H."/>
            <person name="Ohtoshi R."/>
            <person name="Moran D.A.P."/>
            <person name="Shinohara A."/>
            <person name="Yoshida Y."/>
            <person name="Fujiwara M."/>
            <person name="Mori M."/>
            <person name="Tomita M."/>
            <person name="Arakawa K."/>
        </authorList>
    </citation>
    <scope>NUCLEOTIDE SEQUENCE [LARGE SCALE GENOMIC DNA]</scope>
</reference>
<keyword evidence="2" id="KW-1185">Reference proteome</keyword>
<protein>
    <submittedName>
        <fullName evidence="1">Uncharacterized protein</fullName>
    </submittedName>
</protein>